<dbReference type="EMBL" id="CP022163">
    <property type="protein sequence ID" value="ATB30898.1"/>
    <property type="molecule type" value="Genomic_DNA"/>
</dbReference>
<feature type="chain" id="PRO_5013326979" evidence="1">
    <location>
        <begin position="28"/>
        <end position="335"/>
    </location>
</feature>
<accession>A0A250II03</accession>
<sequence length="335" mass="35857">MKRGVVIRATRSCALVGLVLCPMGARAGASSLSFPVVLPEGRGLPTRMGPGSSSLEGPWWYGWLEGQEPVLCPPSSCSPPPGVDAWRVYPQTNPGHWRAGVSLGTPGQPVSVSEVDWSDTLENTTWSTASRVRVETTLYTVLDEPLPAYEMLHLPEVVGEWGVRATNEEPSRPLLIESGEATVITPCARLTVQKLAASAEGTRPRDEAFRWNAVAGEWTGTAATLVNQSLWEQGAEGKGLSAGVDARGKALLRYDWEPGRAVLPPHVSAAGWYRLTLSLDGSVAGGKRCGSTVLNTSVTEAEVEAGAPYRAVIDAVWNLTYLDVYLRQEDGPPPS</sequence>
<dbReference type="Proteomes" id="UP000217289">
    <property type="component" value="Chromosome"/>
</dbReference>
<protein>
    <submittedName>
        <fullName evidence="2">Uncharacterized protein</fullName>
    </submittedName>
</protein>
<gene>
    <name evidence="2" type="ORF">MEBOL_004360</name>
</gene>
<name>A0A250II03_9BACT</name>
<keyword evidence="3" id="KW-1185">Reference proteome</keyword>
<dbReference type="KEGG" id="mbd:MEBOL_004360"/>
<evidence type="ECO:0000313" key="3">
    <source>
        <dbReference type="Proteomes" id="UP000217289"/>
    </source>
</evidence>
<dbReference type="AlphaFoldDB" id="A0A250II03"/>
<organism evidence="2 3">
    <name type="scientific">Melittangium boletus DSM 14713</name>
    <dbReference type="NCBI Taxonomy" id="1294270"/>
    <lineage>
        <taxon>Bacteria</taxon>
        <taxon>Pseudomonadati</taxon>
        <taxon>Myxococcota</taxon>
        <taxon>Myxococcia</taxon>
        <taxon>Myxococcales</taxon>
        <taxon>Cystobacterineae</taxon>
        <taxon>Archangiaceae</taxon>
        <taxon>Melittangium</taxon>
    </lineage>
</organism>
<dbReference type="OrthoDB" id="5395031at2"/>
<evidence type="ECO:0000256" key="1">
    <source>
        <dbReference type="SAM" id="SignalP"/>
    </source>
</evidence>
<proteinExistence type="predicted"/>
<reference evidence="2 3" key="1">
    <citation type="submission" date="2017-06" db="EMBL/GenBank/DDBJ databases">
        <authorList>
            <person name="Kim H.J."/>
            <person name="Triplett B.A."/>
        </authorList>
    </citation>
    <scope>NUCLEOTIDE SEQUENCE [LARGE SCALE GENOMIC DNA]</scope>
    <source>
        <strain evidence="2 3">DSM 14713</strain>
    </source>
</reference>
<dbReference type="RefSeq" id="WP_157775356.1">
    <property type="nucleotide sequence ID" value="NZ_CP022163.1"/>
</dbReference>
<feature type="signal peptide" evidence="1">
    <location>
        <begin position="1"/>
        <end position="27"/>
    </location>
</feature>
<evidence type="ECO:0000313" key="2">
    <source>
        <dbReference type="EMBL" id="ATB30898.1"/>
    </source>
</evidence>
<keyword evidence="1" id="KW-0732">Signal</keyword>